<dbReference type="AlphaFoldDB" id="U4LKS8"/>
<keyword evidence="2" id="KW-1185">Reference proteome</keyword>
<proteinExistence type="predicted"/>
<organism evidence="1 2">
    <name type="scientific">Pyronema omphalodes (strain CBS 100304)</name>
    <name type="common">Pyronema confluens</name>
    <dbReference type="NCBI Taxonomy" id="1076935"/>
    <lineage>
        <taxon>Eukaryota</taxon>
        <taxon>Fungi</taxon>
        <taxon>Dikarya</taxon>
        <taxon>Ascomycota</taxon>
        <taxon>Pezizomycotina</taxon>
        <taxon>Pezizomycetes</taxon>
        <taxon>Pezizales</taxon>
        <taxon>Pyronemataceae</taxon>
        <taxon>Pyronema</taxon>
    </lineage>
</organism>
<evidence type="ECO:0000313" key="1">
    <source>
        <dbReference type="EMBL" id="CCX32182.1"/>
    </source>
</evidence>
<dbReference type="Proteomes" id="UP000018144">
    <property type="component" value="Unassembled WGS sequence"/>
</dbReference>
<name>U4LKS8_PYROM</name>
<accession>U4LKS8</accession>
<reference evidence="1 2" key="1">
    <citation type="journal article" date="2013" name="PLoS Genet.">
        <title>The genome and development-dependent transcriptomes of Pyronema confluens: a window into fungal evolution.</title>
        <authorList>
            <person name="Traeger S."/>
            <person name="Altegoer F."/>
            <person name="Freitag M."/>
            <person name="Gabaldon T."/>
            <person name="Kempken F."/>
            <person name="Kumar A."/>
            <person name="Marcet-Houben M."/>
            <person name="Poggeler S."/>
            <person name="Stajich J.E."/>
            <person name="Nowrousian M."/>
        </authorList>
    </citation>
    <scope>NUCLEOTIDE SEQUENCE [LARGE SCALE GENOMIC DNA]</scope>
    <source>
        <strain evidence="2">CBS 100304</strain>
        <tissue evidence="1">Vegetative mycelium</tissue>
    </source>
</reference>
<sequence>MKAALSGQPWYAWSLDAVTRNACEAARTEPGGEPWEPREPGAPVYLEYGKTMQPHMYLEY</sequence>
<gene>
    <name evidence="1" type="ORF">PCON_12503</name>
</gene>
<protein>
    <submittedName>
        <fullName evidence="1">Uncharacterized protein</fullName>
    </submittedName>
</protein>
<dbReference type="EMBL" id="HF935728">
    <property type="protein sequence ID" value="CCX32182.1"/>
    <property type="molecule type" value="Genomic_DNA"/>
</dbReference>
<evidence type="ECO:0000313" key="2">
    <source>
        <dbReference type="Proteomes" id="UP000018144"/>
    </source>
</evidence>